<proteinExistence type="predicted"/>
<feature type="transmembrane region" description="Helical" evidence="1">
    <location>
        <begin position="39"/>
        <end position="60"/>
    </location>
</feature>
<comment type="caution">
    <text evidence="2">The sequence shown here is derived from an EMBL/GenBank/DDBJ whole genome shotgun (WGS) entry which is preliminary data.</text>
</comment>
<dbReference type="Proteomes" id="UP001152178">
    <property type="component" value="Unassembled WGS sequence"/>
</dbReference>
<dbReference type="EMBL" id="JAPFQA010000002">
    <property type="protein sequence ID" value="MCZ8543926.1"/>
    <property type="molecule type" value="Genomic_DNA"/>
</dbReference>
<keyword evidence="1" id="KW-1133">Transmembrane helix</keyword>
<sequence length="64" mass="7139">MRAAVMLGWRIVVFWREIGGNPNFIDRVKGIKPLKILKTLMTSACLLSTIFALAGCGHLINRLI</sequence>
<keyword evidence="3" id="KW-1185">Reference proteome</keyword>
<reference evidence="2" key="1">
    <citation type="submission" date="2022-11" db="EMBL/GenBank/DDBJ databases">
        <authorList>
            <person name="Coimbra C."/>
        </authorList>
    </citation>
    <scope>NUCLEOTIDE SEQUENCE</scope>
    <source>
        <strain evidence="2">Jales19</strain>
    </source>
</reference>
<organism evidence="2 3">
    <name type="scientific">Mesorhizobium qingshengii</name>
    <dbReference type="NCBI Taxonomy" id="1165689"/>
    <lineage>
        <taxon>Bacteria</taxon>
        <taxon>Pseudomonadati</taxon>
        <taxon>Pseudomonadota</taxon>
        <taxon>Alphaproteobacteria</taxon>
        <taxon>Hyphomicrobiales</taxon>
        <taxon>Phyllobacteriaceae</taxon>
        <taxon>Mesorhizobium</taxon>
    </lineage>
</organism>
<gene>
    <name evidence="2" type="ORF">OOJ09_07035</name>
</gene>
<evidence type="ECO:0000256" key="1">
    <source>
        <dbReference type="SAM" id="Phobius"/>
    </source>
</evidence>
<evidence type="ECO:0000313" key="2">
    <source>
        <dbReference type="EMBL" id="MCZ8543926.1"/>
    </source>
</evidence>
<keyword evidence="1" id="KW-0472">Membrane</keyword>
<keyword evidence="1" id="KW-0812">Transmembrane</keyword>
<accession>A0ABT4QQS4</accession>
<evidence type="ECO:0000313" key="3">
    <source>
        <dbReference type="Proteomes" id="UP001152178"/>
    </source>
</evidence>
<dbReference type="RefSeq" id="WP_269904491.1">
    <property type="nucleotide sequence ID" value="NZ_JAPFQA010000002.1"/>
</dbReference>
<name>A0ABT4QQS4_9HYPH</name>
<protein>
    <submittedName>
        <fullName evidence="2">Uncharacterized protein</fullName>
    </submittedName>
</protein>